<dbReference type="PROSITE" id="PS50053">
    <property type="entry name" value="UBIQUITIN_2"/>
    <property type="match status" value="1"/>
</dbReference>
<dbReference type="FunFam" id="1.10.8.10:FF:000002">
    <property type="entry name" value="UV excision repair protein RAD23 homolog"/>
    <property type="match status" value="1"/>
</dbReference>
<dbReference type="Proteomes" id="UP001237642">
    <property type="component" value="Unassembled WGS sequence"/>
</dbReference>
<dbReference type="SMART" id="SM00213">
    <property type="entry name" value="UBQ"/>
    <property type="match status" value="1"/>
</dbReference>
<dbReference type="Gene3D" id="1.10.10.540">
    <property type="entry name" value="XPC-binding domain"/>
    <property type="match status" value="1"/>
</dbReference>
<evidence type="ECO:0000256" key="1">
    <source>
        <dbReference type="ARBA" id="ARBA00009878"/>
    </source>
</evidence>
<dbReference type="Gene3D" id="3.10.20.90">
    <property type="entry name" value="Phosphatidylinositol 3-kinase Catalytic Subunit, Chain A, domain 1"/>
    <property type="match status" value="1"/>
</dbReference>
<dbReference type="Pfam" id="PF00240">
    <property type="entry name" value="ubiquitin"/>
    <property type="match status" value="1"/>
</dbReference>
<keyword evidence="10" id="KW-0675">Receptor</keyword>
<keyword evidence="2" id="KW-0677">Repeat</keyword>
<dbReference type="FunFam" id="1.10.10.540:FF:000001">
    <property type="entry name" value="UV excision repair protein RAD23 B"/>
    <property type="match status" value="1"/>
</dbReference>
<evidence type="ECO:0000256" key="7">
    <source>
        <dbReference type="SAM" id="MobiDB-lite"/>
    </source>
</evidence>
<accession>A0AAD8M6G7</accession>
<feature type="domain" description="Ubiquitin-like" evidence="9">
    <location>
        <begin position="1"/>
        <end position="79"/>
    </location>
</feature>
<dbReference type="SMART" id="SM00165">
    <property type="entry name" value="UBA"/>
    <property type="match status" value="2"/>
</dbReference>
<evidence type="ECO:0000256" key="5">
    <source>
        <dbReference type="ARBA" id="ARBA00023242"/>
    </source>
</evidence>
<dbReference type="SUPFAM" id="SSF101238">
    <property type="entry name" value="XPC-binding domain"/>
    <property type="match status" value="1"/>
</dbReference>
<dbReference type="GO" id="GO:0043130">
    <property type="term" value="F:ubiquitin binding"/>
    <property type="evidence" value="ECO:0007669"/>
    <property type="project" value="UniProtKB-UniRule"/>
</dbReference>
<keyword evidence="4 6" id="KW-0234">DNA repair</keyword>
<keyword evidence="11" id="KW-1185">Reference proteome</keyword>
<evidence type="ECO:0000256" key="3">
    <source>
        <dbReference type="ARBA" id="ARBA00022763"/>
    </source>
</evidence>
<dbReference type="GO" id="GO:0031593">
    <property type="term" value="F:polyubiquitin modification-dependent protein binding"/>
    <property type="evidence" value="ECO:0007669"/>
    <property type="project" value="UniProtKB-UniRule"/>
</dbReference>
<feature type="compositionally biased region" description="Low complexity" evidence="7">
    <location>
        <begin position="85"/>
        <end position="94"/>
    </location>
</feature>
<dbReference type="PANTHER" id="PTHR10621">
    <property type="entry name" value="UV EXCISION REPAIR PROTEIN RAD23"/>
    <property type="match status" value="1"/>
</dbReference>
<dbReference type="NCBIfam" id="TIGR00601">
    <property type="entry name" value="rad23"/>
    <property type="match status" value="1"/>
</dbReference>
<evidence type="ECO:0000313" key="11">
    <source>
        <dbReference type="Proteomes" id="UP001237642"/>
    </source>
</evidence>
<dbReference type="GO" id="GO:0006289">
    <property type="term" value="P:nucleotide-excision repair"/>
    <property type="evidence" value="ECO:0007669"/>
    <property type="project" value="UniProtKB-UniRule"/>
</dbReference>
<proteinExistence type="inferred from homology"/>
<gene>
    <name evidence="10" type="ORF">POM88_039506</name>
</gene>
<evidence type="ECO:0000256" key="6">
    <source>
        <dbReference type="RuleBase" id="RU367049"/>
    </source>
</evidence>
<dbReference type="InterPro" id="IPR015940">
    <property type="entry name" value="UBA"/>
</dbReference>
<evidence type="ECO:0000259" key="8">
    <source>
        <dbReference type="PROSITE" id="PS50030"/>
    </source>
</evidence>
<dbReference type="GO" id="GO:0003684">
    <property type="term" value="F:damaged DNA binding"/>
    <property type="evidence" value="ECO:0007669"/>
    <property type="project" value="UniProtKB-UniRule"/>
</dbReference>
<evidence type="ECO:0000259" key="9">
    <source>
        <dbReference type="PROSITE" id="PS50053"/>
    </source>
</evidence>
<keyword evidence="3 6" id="KW-0227">DNA damage</keyword>
<protein>
    <recommendedName>
        <fullName evidence="6">Ubiquitin receptor RAD23</fullName>
    </recommendedName>
    <alternativeName>
        <fullName evidence="6">DNA repair protein RAD23</fullName>
    </alternativeName>
</protein>
<dbReference type="GO" id="GO:0005829">
    <property type="term" value="C:cytosol"/>
    <property type="evidence" value="ECO:0007669"/>
    <property type="project" value="TreeGrafter"/>
</dbReference>
<dbReference type="GO" id="GO:0005654">
    <property type="term" value="C:nucleoplasm"/>
    <property type="evidence" value="ECO:0007669"/>
    <property type="project" value="TreeGrafter"/>
</dbReference>
<dbReference type="SMART" id="SM00727">
    <property type="entry name" value="STI1"/>
    <property type="match status" value="1"/>
</dbReference>
<dbReference type="CDD" id="cd01805">
    <property type="entry name" value="Ubl_Rad23"/>
    <property type="match status" value="1"/>
</dbReference>
<feature type="domain" description="UBA" evidence="8">
    <location>
        <begin position="153"/>
        <end position="196"/>
    </location>
</feature>
<dbReference type="Pfam" id="PF09280">
    <property type="entry name" value="XPC-binding"/>
    <property type="match status" value="1"/>
</dbReference>
<dbReference type="InterPro" id="IPR006636">
    <property type="entry name" value="STI1_HS-bd"/>
</dbReference>
<dbReference type="InterPro" id="IPR004806">
    <property type="entry name" value="Rad23"/>
</dbReference>
<comment type="caution">
    <text evidence="10">The sequence shown here is derived from an EMBL/GenBank/DDBJ whole genome shotgun (WGS) entry which is preliminary data.</text>
</comment>
<dbReference type="FunFam" id="3.10.20.90:FF:000069">
    <property type="entry name" value="UV excision repair protein RAD23"/>
    <property type="match status" value="1"/>
</dbReference>
<sequence length="384" mass="40972">MKLTVKTLKGSHFEIRAQPNDTVMAIKKNIEDVQGKDNYPCGQQLLIHNGKVLKDESTLAESKISEDGFLVVMLGKSKTMSSIGTPAAQSSSAPAPAPTPSPAPIAAVAPAPAVISNPASAVISNPAPVPEASPVIAPSDTYGQAASNAVAGTNLEQTIQHIMDVGGGMWDTEMVTRALRAAYNNPERAVDYLYTGIPEMAEAAVPVSHFQGDQATAGNSTIFESGVAGAARGAPNSSPLNMFPQETLSGATGAGLGSLEFLRNNPQFQTLRSMVQRNPQILQPMLLELGKQNPQLLRQIQEHHEEFLQLINEPVDASEGDMFDQPEEDVPQEVSVTPADQEAIERIEAMGFDRGLAIEAFLACDRNEELAINYLLENAGDFED</sequence>
<evidence type="ECO:0000313" key="10">
    <source>
        <dbReference type="EMBL" id="KAK1363945.1"/>
    </source>
</evidence>
<feature type="region of interest" description="Disordered" evidence="7">
    <location>
        <begin position="82"/>
        <end position="102"/>
    </location>
</feature>
<dbReference type="EMBL" id="JAUIZM010000009">
    <property type="protein sequence ID" value="KAK1363945.1"/>
    <property type="molecule type" value="Genomic_DNA"/>
</dbReference>
<dbReference type="InterPro" id="IPR009060">
    <property type="entry name" value="UBA-like_sf"/>
</dbReference>
<dbReference type="FunFam" id="1.10.8.10:FF:000003">
    <property type="entry name" value="UV excision repair protein RAD23 homolog"/>
    <property type="match status" value="1"/>
</dbReference>
<dbReference type="InterPro" id="IPR036353">
    <property type="entry name" value="XPC-bd_sf"/>
</dbReference>
<evidence type="ECO:0000256" key="4">
    <source>
        <dbReference type="ARBA" id="ARBA00023204"/>
    </source>
</evidence>
<dbReference type="GO" id="GO:0070628">
    <property type="term" value="F:proteasome binding"/>
    <property type="evidence" value="ECO:0007669"/>
    <property type="project" value="TreeGrafter"/>
</dbReference>
<keyword evidence="6" id="KW-0963">Cytoplasm</keyword>
<keyword evidence="5 6" id="KW-0539">Nucleus</keyword>
<comment type="similarity">
    <text evidence="1 6">Belongs to the RAD23 family.</text>
</comment>
<dbReference type="InterPro" id="IPR029071">
    <property type="entry name" value="Ubiquitin-like_domsf"/>
</dbReference>
<dbReference type="PRINTS" id="PR01839">
    <property type="entry name" value="RAD23PROTEIN"/>
</dbReference>
<reference evidence="10" key="1">
    <citation type="submission" date="2023-02" db="EMBL/GenBank/DDBJ databases">
        <title>Genome of toxic invasive species Heracleum sosnowskyi carries increased number of genes despite the absence of recent whole-genome duplications.</title>
        <authorList>
            <person name="Schelkunov M."/>
            <person name="Shtratnikova V."/>
            <person name="Makarenko M."/>
            <person name="Klepikova A."/>
            <person name="Omelchenko D."/>
            <person name="Novikova G."/>
            <person name="Obukhova E."/>
            <person name="Bogdanov V."/>
            <person name="Penin A."/>
            <person name="Logacheva M."/>
        </authorList>
    </citation>
    <scope>NUCLEOTIDE SEQUENCE</scope>
    <source>
        <strain evidence="10">Hsosn_3</strain>
        <tissue evidence="10">Leaf</tissue>
    </source>
</reference>
<dbReference type="PROSITE" id="PS50030">
    <property type="entry name" value="UBA"/>
    <property type="match status" value="2"/>
</dbReference>
<dbReference type="PANTHER" id="PTHR10621:SF0">
    <property type="entry name" value="UV EXCISION REPAIR PROTEIN RAD23"/>
    <property type="match status" value="1"/>
</dbReference>
<dbReference type="Gene3D" id="1.10.8.10">
    <property type="entry name" value="DNA helicase RuvA subunit, C-terminal domain"/>
    <property type="match status" value="2"/>
</dbReference>
<dbReference type="Pfam" id="PF00627">
    <property type="entry name" value="UBA"/>
    <property type="match status" value="2"/>
</dbReference>
<dbReference type="SUPFAM" id="SSF46934">
    <property type="entry name" value="UBA-like"/>
    <property type="match status" value="2"/>
</dbReference>
<feature type="domain" description="UBA" evidence="8">
    <location>
        <begin position="338"/>
        <end position="378"/>
    </location>
</feature>
<comment type="subcellular location">
    <subcellularLocation>
        <location evidence="6">Nucleus</location>
    </subcellularLocation>
    <subcellularLocation>
        <location evidence="6">Cytoplasm</location>
    </subcellularLocation>
</comment>
<dbReference type="SUPFAM" id="SSF54236">
    <property type="entry name" value="Ubiquitin-like"/>
    <property type="match status" value="1"/>
</dbReference>
<dbReference type="InterPro" id="IPR015360">
    <property type="entry name" value="XPC-bd"/>
</dbReference>
<dbReference type="AlphaFoldDB" id="A0AAD8M6G7"/>
<reference evidence="10" key="2">
    <citation type="submission" date="2023-05" db="EMBL/GenBank/DDBJ databases">
        <authorList>
            <person name="Schelkunov M.I."/>
        </authorList>
    </citation>
    <scope>NUCLEOTIDE SEQUENCE</scope>
    <source>
        <strain evidence="10">Hsosn_3</strain>
        <tissue evidence="10">Leaf</tissue>
    </source>
</reference>
<comment type="function">
    <text evidence="6">Multiubiquitin chain receptor involved in modulation of proteasomal degradation. Involved in nucleotide excision repair.</text>
</comment>
<organism evidence="10 11">
    <name type="scientific">Heracleum sosnowskyi</name>
    <dbReference type="NCBI Taxonomy" id="360622"/>
    <lineage>
        <taxon>Eukaryota</taxon>
        <taxon>Viridiplantae</taxon>
        <taxon>Streptophyta</taxon>
        <taxon>Embryophyta</taxon>
        <taxon>Tracheophyta</taxon>
        <taxon>Spermatophyta</taxon>
        <taxon>Magnoliopsida</taxon>
        <taxon>eudicotyledons</taxon>
        <taxon>Gunneridae</taxon>
        <taxon>Pentapetalae</taxon>
        <taxon>asterids</taxon>
        <taxon>campanulids</taxon>
        <taxon>Apiales</taxon>
        <taxon>Apiaceae</taxon>
        <taxon>Apioideae</taxon>
        <taxon>apioid superclade</taxon>
        <taxon>Tordylieae</taxon>
        <taxon>Tordyliinae</taxon>
        <taxon>Heracleum</taxon>
    </lineage>
</organism>
<evidence type="ECO:0000256" key="2">
    <source>
        <dbReference type="ARBA" id="ARBA00022737"/>
    </source>
</evidence>
<dbReference type="GO" id="GO:0043161">
    <property type="term" value="P:proteasome-mediated ubiquitin-dependent protein catabolic process"/>
    <property type="evidence" value="ECO:0007669"/>
    <property type="project" value="UniProtKB-UniRule"/>
</dbReference>
<dbReference type="InterPro" id="IPR000626">
    <property type="entry name" value="Ubiquitin-like_dom"/>
</dbReference>
<name>A0AAD8M6G7_9APIA</name>